<feature type="domain" description="DDE-1" evidence="1">
    <location>
        <begin position="3"/>
        <end position="51"/>
    </location>
</feature>
<dbReference type="GO" id="GO:0003676">
    <property type="term" value="F:nucleic acid binding"/>
    <property type="evidence" value="ECO:0007669"/>
    <property type="project" value="InterPro"/>
</dbReference>
<accession>A0A9N9KF96</accession>
<dbReference type="Proteomes" id="UP000789405">
    <property type="component" value="Unassembled WGS sequence"/>
</dbReference>
<name>A0A9N9KF96_9GLOM</name>
<feature type="non-terminal residue" evidence="2">
    <location>
        <position position="1"/>
    </location>
</feature>
<dbReference type="AlphaFoldDB" id="A0A9N9KF96"/>
<dbReference type="Pfam" id="PF03184">
    <property type="entry name" value="DDE_1"/>
    <property type="match status" value="1"/>
</dbReference>
<dbReference type="OrthoDB" id="2436459at2759"/>
<evidence type="ECO:0000313" key="2">
    <source>
        <dbReference type="EMBL" id="CAG8826345.1"/>
    </source>
</evidence>
<dbReference type="InterPro" id="IPR004875">
    <property type="entry name" value="DDE_SF_endonuclease_dom"/>
</dbReference>
<gene>
    <name evidence="2" type="ORF">DERYTH_LOCUS28062</name>
</gene>
<reference evidence="2" key="1">
    <citation type="submission" date="2021-06" db="EMBL/GenBank/DDBJ databases">
        <authorList>
            <person name="Kallberg Y."/>
            <person name="Tangrot J."/>
            <person name="Rosling A."/>
        </authorList>
    </citation>
    <scope>NUCLEOTIDE SEQUENCE</scope>
    <source>
        <strain evidence="2">MA453B</strain>
    </source>
</reference>
<evidence type="ECO:0000313" key="3">
    <source>
        <dbReference type="Proteomes" id="UP000789405"/>
    </source>
</evidence>
<dbReference type="EMBL" id="CAJVPY010067825">
    <property type="protein sequence ID" value="CAG8826345.1"/>
    <property type="molecule type" value="Genomic_DNA"/>
</dbReference>
<proteinExistence type="predicted"/>
<keyword evidence="3" id="KW-1185">Reference proteome</keyword>
<evidence type="ECO:0000259" key="1">
    <source>
        <dbReference type="Pfam" id="PF03184"/>
    </source>
</evidence>
<protein>
    <submittedName>
        <fullName evidence="2">7716_t:CDS:1</fullName>
    </submittedName>
</protein>
<sequence length="84" mass="9842">LSEKNTNIAIIPGGLTSKLQPLDVSINKPFKAKIRHIYDEWMAQEVRQLTESGRIKCPQEDLIFDYDRVENNENNENNEYIFMN</sequence>
<comment type="caution">
    <text evidence="2">The sequence shown here is derived from an EMBL/GenBank/DDBJ whole genome shotgun (WGS) entry which is preliminary data.</text>
</comment>
<organism evidence="2 3">
    <name type="scientific">Dentiscutata erythropus</name>
    <dbReference type="NCBI Taxonomy" id="1348616"/>
    <lineage>
        <taxon>Eukaryota</taxon>
        <taxon>Fungi</taxon>
        <taxon>Fungi incertae sedis</taxon>
        <taxon>Mucoromycota</taxon>
        <taxon>Glomeromycotina</taxon>
        <taxon>Glomeromycetes</taxon>
        <taxon>Diversisporales</taxon>
        <taxon>Gigasporaceae</taxon>
        <taxon>Dentiscutata</taxon>
    </lineage>
</organism>
<feature type="non-terminal residue" evidence="2">
    <location>
        <position position="84"/>
    </location>
</feature>